<evidence type="ECO:0000313" key="6">
    <source>
        <dbReference type="EMBL" id="CBK22918.2"/>
    </source>
</evidence>
<dbReference type="GO" id="GO:0016740">
    <property type="term" value="F:transferase activity"/>
    <property type="evidence" value="ECO:0007669"/>
    <property type="project" value="UniProtKB-KW"/>
</dbReference>
<keyword evidence="4" id="KW-0067">ATP-binding</keyword>
<accession>D8M4C9</accession>
<evidence type="ECO:0000256" key="1">
    <source>
        <dbReference type="ARBA" id="ARBA00022679"/>
    </source>
</evidence>
<feature type="domain" description="UBC core" evidence="5">
    <location>
        <begin position="2"/>
        <end position="127"/>
    </location>
</feature>
<dbReference type="RefSeq" id="XP_012896966.1">
    <property type="nucleotide sequence ID" value="XM_013041512.1"/>
</dbReference>
<proteinExistence type="inferred from homology"/>
<dbReference type="AlphaFoldDB" id="D8M4C9"/>
<protein>
    <recommendedName>
        <fullName evidence="5">UBC core domain-containing protein</fullName>
    </recommendedName>
</protein>
<evidence type="ECO:0000256" key="4">
    <source>
        <dbReference type="RuleBase" id="RU362109"/>
    </source>
</evidence>
<dbReference type="SMART" id="SM00212">
    <property type="entry name" value="UBCc"/>
    <property type="match status" value="1"/>
</dbReference>
<dbReference type="GeneID" id="24920022"/>
<evidence type="ECO:0000256" key="3">
    <source>
        <dbReference type="PROSITE-ProRule" id="PRU10133"/>
    </source>
</evidence>
<keyword evidence="1" id="KW-0808">Transferase</keyword>
<evidence type="ECO:0000313" key="7">
    <source>
        <dbReference type="Proteomes" id="UP000008312"/>
    </source>
</evidence>
<evidence type="ECO:0000259" key="5">
    <source>
        <dbReference type="PROSITE" id="PS50127"/>
    </source>
</evidence>
<dbReference type="Gene3D" id="3.10.110.10">
    <property type="entry name" value="Ubiquitin Conjugating Enzyme"/>
    <property type="match status" value="1"/>
</dbReference>
<sequence length="127" mass="14703">MSNVRRIQKEYERIRNTEINGIEMKPNELSLFEWDCFIKGPEESPYRNKTFHVLLRIPEDYPFHPPKAKFLTQIFHPNIHFKTGEVCLDILKSNWSPAWSLESVCLAIQVLLSNPDASSPLNCDAGT</sequence>
<evidence type="ECO:0000256" key="2">
    <source>
        <dbReference type="ARBA" id="ARBA00022786"/>
    </source>
</evidence>
<organism evidence="6">
    <name type="scientific">Blastocystis hominis</name>
    <dbReference type="NCBI Taxonomy" id="12968"/>
    <lineage>
        <taxon>Eukaryota</taxon>
        <taxon>Sar</taxon>
        <taxon>Stramenopiles</taxon>
        <taxon>Bigyra</taxon>
        <taxon>Opalozoa</taxon>
        <taxon>Opalinata</taxon>
        <taxon>Blastocystidae</taxon>
        <taxon>Blastocystis</taxon>
    </lineage>
</organism>
<dbReference type="PANTHER" id="PTHR24067">
    <property type="entry name" value="UBIQUITIN-CONJUGATING ENZYME E2"/>
    <property type="match status" value="1"/>
</dbReference>
<comment type="similarity">
    <text evidence="4">Belongs to the ubiquitin-conjugating enzyme family.</text>
</comment>
<reference evidence="6" key="1">
    <citation type="submission" date="2010-02" db="EMBL/GenBank/DDBJ databases">
        <title>Sequencing and annotation of the Blastocystis hominis genome.</title>
        <authorList>
            <person name="Wincker P."/>
        </authorList>
    </citation>
    <scope>NUCLEOTIDE SEQUENCE</scope>
    <source>
        <strain evidence="6">Singapore isolate B</strain>
    </source>
</reference>
<dbReference type="InterPro" id="IPR000608">
    <property type="entry name" value="UBC"/>
</dbReference>
<gene>
    <name evidence="6" type="ORF">GSBLH_T00002887001</name>
</gene>
<dbReference type="Pfam" id="PF00179">
    <property type="entry name" value="UQ_con"/>
    <property type="match status" value="1"/>
</dbReference>
<dbReference type="PROSITE" id="PS00183">
    <property type="entry name" value="UBC_1"/>
    <property type="match status" value="1"/>
</dbReference>
<dbReference type="InParanoid" id="D8M4C9"/>
<name>D8M4C9_BLAHO</name>
<feature type="active site" description="Glycyl thioester intermediate" evidence="3">
    <location>
        <position position="87"/>
    </location>
</feature>
<dbReference type="PROSITE" id="PS50127">
    <property type="entry name" value="UBC_2"/>
    <property type="match status" value="1"/>
</dbReference>
<dbReference type="SUPFAM" id="SSF54495">
    <property type="entry name" value="UBC-like"/>
    <property type="match status" value="1"/>
</dbReference>
<dbReference type="EMBL" id="FN668652">
    <property type="protein sequence ID" value="CBK22918.2"/>
    <property type="molecule type" value="Genomic_DNA"/>
</dbReference>
<keyword evidence="7" id="KW-1185">Reference proteome</keyword>
<dbReference type="OMA" id="YHPNNDK"/>
<dbReference type="Proteomes" id="UP000008312">
    <property type="component" value="Unassembled WGS sequence"/>
</dbReference>
<dbReference type="GO" id="GO:0005524">
    <property type="term" value="F:ATP binding"/>
    <property type="evidence" value="ECO:0007669"/>
    <property type="project" value="UniProtKB-UniRule"/>
</dbReference>
<dbReference type="FunCoup" id="D8M4C9">
    <property type="interactions" value="8"/>
</dbReference>
<dbReference type="CDD" id="cd23812">
    <property type="entry name" value="UBCc_ScPEX4-like"/>
    <property type="match status" value="1"/>
</dbReference>
<dbReference type="InterPro" id="IPR023313">
    <property type="entry name" value="UBQ-conjugating_AS"/>
</dbReference>
<keyword evidence="4" id="KW-0547">Nucleotide-binding</keyword>
<dbReference type="OrthoDB" id="7851174at2759"/>
<dbReference type="InterPro" id="IPR016135">
    <property type="entry name" value="UBQ-conjugating_enzyme/RWD"/>
</dbReference>
<keyword evidence="2 4" id="KW-0833">Ubl conjugation pathway</keyword>
<dbReference type="InterPro" id="IPR050113">
    <property type="entry name" value="Ub_conjugating_enzyme"/>
</dbReference>